<keyword evidence="2" id="KW-1185">Reference proteome</keyword>
<evidence type="ECO:0000313" key="1">
    <source>
        <dbReference type="EMBL" id="PTE11773.1"/>
    </source>
</evidence>
<dbReference type="AlphaFoldDB" id="A0A2T4J1S0"/>
<evidence type="ECO:0008006" key="3">
    <source>
        <dbReference type="Google" id="ProtNLM"/>
    </source>
</evidence>
<dbReference type="Gene3D" id="1.10.30.50">
    <property type="match status" value="1"/>
</dbReference>
<dbReference type="Proteomes" id="UP000240259">
    <property type="component" value="Unassembled WGS sequence"/>
</dbReference>
<comment type="caution">
    <text evidence="1">The sequence shown here is derived from an EMBL/GenBank/DDBJ whole genome shotgun (WGS) entry which is preliminary data.</text>
</comment>
<protein>
    <recommendedName>
        <fullName evidence="3">HNH endonuclease</fullName>
    </recommendedName>
</protein>
<dbReference type="OrthoDB" id="9816185at2"/>
<organism evidence="1 2">
    <name type="scientific">Mesorhizobium helmanticense</name>
    <dbReference type="NCBI Taxonomy" id="1776423"/>
    <lineage>
        <taxon>Bacteria</taxon>
        <taxon>Pseudomonadati</taxon>
        <taxon>Pseudomonadota</taxon>
        <taxon>Alphaproteobacteria</taxon>
        <taxon>Hyphomicrobiales</taxon>
        <taxon>Phyllobacteriaceae</taxon>
        <taxon>Mesorhizobium</taxon>
    </lineage>
</organism>
<sequence length="301" mass="33898">MKTLVPLAPDYLARYIVIRDSKYNPTKKTLIDNEMAISARYQALDNRAAAGDLEIIGASPLLAISAALRHCYGSETLALLALKQEIKAAQPQRQLKYCPYCGTTTNETYDHYLPASQFPEFSVHALNLVPCCFRCNTIKDDDWLNALGERQYLHFYLDPIPEAQFLRADLVVRPPLVAVGAHFRLDQNGIENATWTRIQRHFDRLHLIDRYNENANDEIGEMLDGGAAYVGAGGTDVAEFLALQAASNQQIFGINHWRSVLLWQLSAHPDIESWVGAAYRQRGPSNAIRRRVHRAGKRHDA</sequence>
<dbReference type="EMBL" id="PZJX01000006">
    <property type="protein sequence ID" value="PTE11773.1"/>
    <property type="molecule type" value="Genomic_DNA"/>
</dbReference>
<evidence type="ECO:0000313" key="2">
    <source>
        <dbReference type="Proteomes" id="UP000240259"/>
    </source>
</evidence>
<name>A0A2T4J1S0_9HYPH</name>
<reference evidence="1 2" key="1">
    <citation type="submission" date="2018-03" db="EMBL/GenBank/DDBJ databases">
        <title>Genome sequence of the symbiotic type strain Mesorhizobium helmanticense CSLC115NT isolated from Lotus corniculatus nodules.</title>
        <authorList>
            <person name="Sannazzaro A.I."/>
            <person name="Torres Tejerizo G.A."/>
            <person name="Dip D."/>
            <person name="Caballero M."/>
            <person name="Pistorio M."/>
            <person name="Estrella M.J."/>
        </authorList>
    </citation>
    <scope>NUCLEOTIDE SEQUENCE [LARGE SCALE GENOMIC DNA]</scope>
    <source>
        <strain evidence="1 2">CSLC115N</strain>
    </source>
</reference>
<proteinExistence type="predicted"/>
<accession>A0A2T4J1S0</accession>
<dbReference type="RefSeq" id="WP_107647823.1">
    <property type="nucleotide sequence ID" value="NZ_PZJX01000006.1"/>
</dbReference>
<gene>
    <name evidence="1" type="ORF">C9427_03540</name>
</gene>